<sequence length="325" mass="37695">MLNQCGIYLLHQSKHVDELCEQGVDLLQQIHKSRQFYTNYEKNSSGRQPAAGAAASPYRGGPKQKIEKPKIMARGKIQIKKIENQTNRQVTYSKRRNGLFKKAHELTVLCDAKVSILMISTTQKLHEYISPTITTKQMFDQYQKAVGVDLWNSHYEKMQEHLKKQKEINRNLRREIRQRIGESLNDLGYDHMVNLIEDIENSLRLIREKKKCYQIVLPRIKIFRIACNLEYKVIGNQIDTSKKKVRNAEEIHRTLALDFEHARHEDPHYGLVENEGDYNSVLGYPNGGPRIIALRYPPNHHHNPNHHHPNLHSGGGSELTFALLE</sequence>
<proteinExistence type="predicted"/>
<dbReference type="PROSITE" id="PS51297">
    <property type="entry name" value="K_BOX"/>
    <property type="match status" value="1"/>
</dbReference>
<evidence type="ECO:0000256" key="2">
    <source>
        <dbReference type="ARBA" id="ARBA00023015"/>
    </source>
</evidence>
<dbReference type="InterPro" id="IPR002487">
    <property type="entry name" value="TF_Kbox"/>
</dbReference>
<evidence type="ECO:0008006" key="11">
    <source>
        <dbReference type="Google" id="ProtNLM"/>
    </source>
</evidence>
<gene>
    <name evidence="9" type="ORF">DH2020_035256</name>
</gene>
<keyword evidence="5" id="KW-0539">Nucleus</keyword>
<feature type="domain" description="K-box" evidence="8">
    <location>
        <begin position="155"/>
        <end position="265"/>
    </location>
</feature>
<keyword evidence="2" id="KW-0805">Transcription regulation</keyword>
<evidence type="ECO:0000313" key="9">
    <source>
        <dbReference type="EMBL" id="KAK6131003.1"/>
    </source>
</evidence>
<evidence type="ECO:0000259" key="8">
    <source>
        <dbReference type="PROSITE" id="PS51297"/>
    </source>
</evidence>
<feature type="domain" description="MADS-box" evidence="7">
    <location>
        <begin position="72"/>
        <end position="132"/>
    </location>
</feature>
<dbReference type="Pfam" id="PF01486">
    <property type="entry name" value="K-box"/>
    <property type="match status" value="1"/>
</dbReference>
<comment type="subcellular location">
    <subcellularLocation>
        <location evidence="1">Nucleus</location>
    </subcellularLocation>
</comment>
<dbReference type="SMART" id="SM00432">
    <property type="entry name" value="MADS"/>
    <property type="match status" value="1"/>
</dbReference>
<dbReference type="PROSITE" id="PS50066">
    <property type="entry name" value="MADS_BOX_2"/>
    <property type="match status" value="1"/>
</dbReference>
<keyword evidence="4" id="KW-0804">Transcription</keyword>
<reference evidence="9 10" key="1">
    <citation type="journal article" date="2021" name="Comput. Struct. Biotechnol. J.">
        <title>De novo genome assembly of the potent medicinal plant Rehmannia glutinosa using nanopore technology.</title>
        <authorList>
            <person name="Ma L."/>
            <person name="Dong C."/>
            <person name="Song C."/>
            <person name="Wang X."/>
            <person name="Zheng X."/>
            <person name="Niu Y."/>
            <person name="Chen S."/>
            <person name="Feng W."/>
        </authorList>
    </citation>
    <scope>NUCLEOTIDE SEQUENCE [LARGE SCALE GENOMIC DNA]</scope>
    <source>
        <strain evidence="9">DH-2019</strain>
    </source>
</reference>
<dbReference type="CDD" id="cd00265">
    <property type="entry name" value="MADS_MEF2_like"/>
    <property type="match status" value="1"/>
</dbReference>
<dbReference type="Proteomes" id="UP001318860">
    <property type="component" value="Unassembled WGS sequence"/>
</dbReference>
<dbReference type="EMBL" id="JABTTQ020001498">
    <property type="protein sequence ID" value="KAK6131003.1"/>
    <property type="molecule type" value="Genomic_DNA"/>
</dbReference>
<dbReference type="Pfam" id="PF00319">
    <property type="entry name" value="SRF-TF"/>
    <property type="match status" value="1"/>
</dbReference>
<evidence type="ECO:0000256" key="1">
    <source>
        <dbReference type="ARBA" id="ARBA00004123"/>
    </source>
</evidence>
<accession>A0ABR0V6Z6</accession>
<protein>
    <recommendedName>
        <fullName evidence="11">MADS box transcription factor</fullName>
    </recommendedName>
</protein>
<organism evidence="9 10">
    <name type="scientific">Rehmannia glutinosa</name>
    <name type="common">Chinese foxglove</name>
    <dbReference type="NCBI Taxonomy" id="99300"/>
    <lineage>
        <taxon>Eukaryota</taxon>
        <taxon>Viridiplantae</taxon>
        <taxon>Streptophyta</taxon>
        <taxon>Embryophyta</taxon>
        <taxon>Tracheophyta</taxon>
        <taxon>Spermatophyta</taxon>
        <taxon>Magnoliopsida</taxon>
        <taxon>eudicotyledons</taxon>
        <taxon>Gunneridae</taxon>
        <taxon>Pentapetalae</taxon>
        <taxon>asterids</taxon>
        <taxon>lamiids</taxon>
        <taxon>Lamiales</taxon>
        <taxon>Orobanchaceae</taxon>
        <taxon>Rehmannieae</taxon>
        <taxon>Rehmannia</taxon>
    </lineage>
</organism>
<dbReference type="PANTHER" id="PTHR48019">
    <property type="entry name" value="SERUM RESPONSE FACTOR HOMOLOG"/>
    <property type="match status" value="1"/>
</dbReference>
<evidence type="ECO:0000256" key="3">
    <source>
        <dbReference type="ARBA" id="ARBA00023125"/>
    </source>
</evidence>
<evidence type="ECO:0000313" key="10">
    <source>
        <dbReference type="Proteomes" id="UP001318860"/>
    </source>
</evidence>
<comment type="caution">
    <text evidence="9">The sequence shown here is derived from an EMBL/GenBank/DDBJ whole genome shotgun (WGS) entry which is preliminary data.</text>
</comment>
<evidence type="ECO:0000256" key="4">
    <source>
        <dbReference type="ARBA" id="ARBA00023163"/>
    </source>
</evidence>
<dbReference type="InterPro" id="IPR050142">
    <property type="entry name" value="MADS-box/MEF2_TF"/>
</dbReference>
<feature type="region of interest" description="Disordered" evidence="6">
    <location>
        <begin position="41"/>
        <end position="65"/>
    </location>
</feature>
<dbReference type="Gene3D" id="3.40.1810.10">
    <property type="entry name" value="Transcription factor, MADS-box"/>
    <property type="match status" value="1"/>
</dbReference>
<dbReference type="InterPro" id="IPR033896">
    <property type="entry name" value="MEF2-like_N"/>
</dbReference>
<dbReference type="PROSITE" id="PS00350">
    <property type="entry name" value="MADS_BOX_1"/>
    <property type="match status" value="1"/>
</dbReference>
<dbReference type="InterPro" id="IPR036879">
    <property type="entry name" value="TF_MADSbox_sf"/>
</dbReference>
<dbReference type="SUPFAM" id="SSF55455">
    <property type="entry name" value="SRF-like"/>
    <property type="match status" value="1"/>
</dbReference>
<evidence type="ECO:0000256" key="6">
    <source>
        <dbReference type="SAM" id="MobiDB-lite"/>
    </source>
</evidence>
<evidence type="ECO:0000256" key="5">
    <source>
        <dbReference type="ARBA" id="ARBA00023242"/>
    </source>
</evidence>
<dbReference type="PRINTS" id="PR00404">
    <property type="entry name" value="MADSDOMAIN"/>
</dbReference>
<evidence type="ECO:0000259" key="7">
    <source>
        <dbReference type="PROSITE" id="PS50066"/>
    </source>
</evidence>
<keyword evidence="3" id="KW-0238">DNA-binding</keyword>
<name>A0ABR0V6Z6_REHGL</name>
<dbReference type="InterPro" id="IPR002100">
    <property type="entry name" value="TF_MADSbox"/>
</dbReference>
<keyword evidence="10" id="KW-1185">Reference proteome</keyword>